<comment type="similarity">
    <text evidence="1 4">Belongs to the DegT/DnrJ/EryC1 family.</text>
</comment>
<keyword evidence="3 4" id="KW-0663">Pyridoxal phosphate</keyword>
<keyword evidence="5" id="KW-0032">Aminotransferase</keyword>
<evidence type="ECO:0000313" key="6">
    <source>
        <dbReference type="Proteomes" id="UP000272117"/>
    </source>
</evidence>
<keyword evidence="5" id="KW-0808">Transferase</keyword>
<dbReference type="InterPro" id="IPR015424">
    <property type="entry name" value="PyrdxlP-dep_Trfase"/>
</dbReference>
<dbReference type="Proteomes" id="UP000272117">
    <property type="component" value="Unassembled WGS sequence"/>
</dbReference>
<dbReference type="InterPro" id="IPR012749">
    <property type="entry name" value="WecE-like"/>
</dbReference>
<evidence type="ECO:0000256" key="1">
    <source>
        <dbReference type="ARBA" id="ARBA00037999"/>
    </source>
</evidence>
<reference evidence="5 6" key="1">
    <citation type="submission" date="2018-11" db="EMBL/GenBank/DDBJ databases">
        <title>Rufibacter latericius sp. nov., isolated from water in Baiyang Lake.</title>
        <authorList>
            <person name="Yang Y."/>
        </authorList>
    </citation>
    <scope>NUCLEOTIDE SEQUENCE [LARGE SCALE GENOMIC DNA]</scope>
    <source>
        <strain evidence="5 6">R-22-1c-1</strain>
    </source>
</reference>
<evidence type="ECO:0000313" key="5">
    <source>
        <dbReference type="EMBL" id="RNI25762.1"/>
    </source>
</evidence>
<sequence>MIPFNKPLVVGAEMKYLEEVFVKAKFCGDGEFTKRSHEWLEQKTGAKRALLTTSCTHAIEMAAILAEVQSGDEVIMPSFTFVSTANPFVLRGAKIVFVDVRPDTMNIDETKIEAAITAKTKVIVPVHYAGVSCEMDVIMDIARRHNLLVIEDAAQGIGATYKGKPLGAIGHLGCLSFHETKNIQCGEGGALLINDDKFIERAEIIREKGTNRSRFLRGQVDKYTWVDVGSSYLPSELNAAVLLAQFENVEKVTARRLELWSNYKEMLSSLADEGKIELPTLPKGTGHNGHIFYLKVSNGEERDHLIAFLKEKGIQAVFHYVPLHSATAGGSFGLFSEVDLFTTKESERLLRLPMFFELEKEDQEKIAESIKRFFSRNEN</sequence>
<proteinExistence type="inferred from homology"/>
<evidence type="ECO:0000256" key="3">
    <source>
        <dbReference type="PIRSR" id="PIRSR000390-2"/>
    </source>
</evidence>
<keyword evidence="6" id="KW-1185">Reference proteome</keyword>
<dbReference type="Pfam" id="PF01041">
    <property type="entry name" value="DegT_DnrJ_EryC1"/>
    <property type="match status" value="1"/>
</dbReference>
<dbReference type="GO" id="GO:0030170">
    <property type="term" value="F:pyridoxal phosphate binding"/>
    <property type="evidence" value="ECO:0007669"/>
    <property type="project" value="TreeGrafter"/>
</dbReference>
<organism evidence="5 6">
    <name type="scientific">Rufibacter latericius</name>
    <dbReference type="NCBI Taxonomy" id="2487040"/>
    <lineage>
        <taxon>Bacteria</taxon>
        <taxon>Pseudomonadati</taxon>
        <taxon>Bacteroidota</taxon>
        <taxon>Cytophagia</taxon>
        <taxon>Cytophagales</taxon>
        <taxon>Hymenobacteraceae</taxon>
        <taxon>Rufibacter</taxon>
    </lineage>
</organism>
<dbReference type="PANTHER" id="PTHR30244:SF34">
    <property type="entry name" value="DTDP-4-AMINO-4,6-DIDEOXYGALACTOSE TRANSAMINASE"/>
    <property type="match status" value="1"/>
</dbReference>
<comment type="caution">
    <text evidence="5">The sequence shown here is derived from an EMBL/GenBank/DDBJ whole genome shotgun (WGS) entry which is preliminary data.</text>
</comment>
<dbReference type="NCBIfam" id="TIGR02379">
    <property type="entry name" value="ECA_wecE"/>
    <property type="match status" value="1"/>
</dbReference>
<protein>
    <submittedName>
        <fullName evidence="5">dTDP-4-amino-4,6-dideoxygalactose transaminase</fullName>
        <ecNumber evidence="5">2.6.1.59</ecNumber>
    </submittedName>
</protein>
<name>A0A3M9MJM0_9BACT</name>
<feature type="active site" description="Proton acceptor" evidence="2">
    <location>
        <position position="181"/>
    </location>
</feature>
<dbReference type="InterPro" id="IPR015422">
    <property type="entry name" value="PyrdxlP-dep_Trfase_small"/>
</dbReference>
<dbReference type="InterPro" id="IPR000653">
    <property type="entry name" value="DegT/StrS_aminotransferase"/>
</dbReference>
<dbReference type="EC" id="2.6.1.59" evidence="5"/>
<dbReference type="InterPro" id="IPR015421">
    <property type="entry name" value="PyrdxlP-dep_Trfase_major"/>
</dbReference>
<dbReference type="SUPFAM" id="SSF53383">
    <property type="entry name" value="PLP-dependent transferases"/>
    <property type="match status" value="1"/>
</dbReference>
<dbReference type="FunFam" id="3.40.640.10:FF:000037">
    <property type="entry name" value="dTDP-4-amino-4,6-dideoxygalactose transaminase"/>
    <property type="match status" value="1"/>
</dbReference>
<gene>
    <name evidence="5" type="ORF">EFB08_12980</name>
</gene>
<evidence type="ECO:0000256" key="4">
    <source>
        <dbReference type="RuleBase" id="RU004508"/>
    </source>
</evidence>
<dbReference type="GO" id="GO:0019180">
    <property type="term" value="F:dTDP-4-amino-4,6-dideoxygalactose transaminase activity"/>
    <property type="evidence" value="ECO:0007669"/>
    <property type="project" value="UniProtKB-EC"/>
</dbReference>
<dbReference type="OrthoDB" id="9810913at2"/>
<feature type="modified residue" description="N6-(pyridoxal phosphate)lysine" evidence="3">
    <location>
        <position position="181"/>
    </location>
</feature>
<dbReference type="GO" id="GO:0000271">
    <property type="term" value="P:polysaccharide biosynthetic process"/>
    <property type="evidence" value="ECO:0007669"/>
    <property type="project" value="TreeGrafter"/>
</dbReference>
<evidence type="ECO:0000256" key="2">
    <source>
        <dbReference type="PIRSR" id="PIRSR000390-1"/>
    </source>
</evidence>
<dbReference type="PANTHER" id="PTHR30244">
    <property type="entry name" value="TRANSAMINASE"/>
    <property type="match status" value="1"/>
</dbReference>
<dbReference type="PIRSF" id="PIRSF000390">
    <property type="entry name" value="PLP_StrS"/>
    <property type="match status" value="1"/>
</dbReference>
<dbReference type="NCBIfam" id="NF008687">
    <property type="entry name" value="PRK11706.1"/>
    <property type="match status" value="1"/>
</dbReference>
<dbReference type="Gene3D" id="3.90.1150.10">
    <property type="entry name" value="Aspartate Aminotransferase, domain 1"/>
    <property type="match status" value="1"/>
</dbReference>
<dbReference type="EMBL" id="RJJD01000008">
    <property type="protein sequence ID" value="RNI25762.1"/>
    <property type="molecule type" value="Genomic_DNA"/>
</dbReference>
<dbReference type="CDD" id="cd00616">
    <property type="entry name" value="AHBA_syn"/>
    <property type="match status" value="1"/>
</dbReference>
<dbReference type="Gene3D" id="3.40.640.10">
    <property type="entry name" value="Type I PLP-dependent aspartate aminotransferase-like (Major domain)"/>
    <property type="match status" value="1"/>
</dbReference>
<accession>A0A3M9MJM0</accession>
<dbReference type="AlphaFoldDB" id="A0A3M9MJM0"/>